<evidence type="ECO:0000256" key="2">
    <source>
        <dbReference type="ARBA" id="ARBA00022737"/>
    </source>
</evidence>
<name>A0A914Y6A9_9BILA</name>
<keyword evidence="2" id="KW-0677">Repeat</keyword>
<dbReference type="PANTHER" id="PTHR45632">
    <property type="entry name" value="LD33804P"/>
    <property type="match status" value="1"/>
</dbReference>
<feature type="domain" description="BACK" evidence="3">
    <location>
        <begin position="44"/>
        <end position="159"/>
    </location>
</feature>
<keyword evidence="1" id="KW-0880">Kelch repeat</keyword>
<accession>A0A914Y6A9</accession>
<dbReference type="InterPro" id="IPR011705">
    <property type="entry name" value="BACK"/>
</dbReference>
<evidence type="ECO:0000259" key="3">
    <source>
        <dbReference type="SMART" id="SM00875"/>
    </source>
</evidence>
<sequence>MGNCEFTLENIFEMVDIAHYFDVSSLKQRCDEYLSKLQFSVKNALTLFEASKLYSLSRFKRTLSLFLTKNLGALMNTTDFGHVNADTVKTFLNMKNAKHSEEQLFEGVYKWAKHQCKSTKKGIQKQDDLNAEIKTIIQEFLPHFSFDKMKHEFLIEFVKPKNILTSIEFSTVSENIEKRSRIVIKNGKGQELFGNIYGNDNICLRIKILKNVYATLCKYYVEGCEWDIMVSRPNTPSKIKKNSSIEYYLVLSYANKICIKDPRSIYDGDYLIAELSDGNAFRFTDKCLISIF</sequence>
<protein>
    <submittedName>
        <fullName evidence="5">BACK domain-containing protein</fullName>
    </submittedName>
</protein>
<dbReference type="InterPro" id="IPR011333">
    <property type="entry name" value="SKP1/BTB/POZ_sf"/>
</dbReference>
<dbReference type="WBParaSite" id="PSU_v2.g13189.t1">
    <property type="protein sequence ID" value="PSU_v2.g13189.t1"/>
    <property type="gene ID" value="PSU_v2.g13189"/>
</dbReference>
<evidence type="ECO:0000313" key="4">
    <source>
        <dbReference type="Proteomes" id="UP000887577"/>
    </source>
</evidence>
<dbReference type="Proteomes" id="UP000887577">
    <property type="component" value="Unplaced"/>
</dbReference>
<evidence type="ECO:0000313" key="5">
    <source>
        <dbReference type="WBParaSite" id="PSU_v2.g13189.t1"/>
    </source>
</evidence>
<dbReference type="AlphaFoldDB" id="A0A914Y6A9"/>
<proteinExistence type="predicted"/>
<organism evidence="4 5">
    <name type="scientific">Panagrolaimus superbus</name>
    <dbReference type="NCBI Taxonomy" id="310955"/>
    <lineage>
        <taxon>Eukaryota</taxon>
        <taxon>Metazoa</taxon>
        <taxon>Ecdysozoa</taxon>
        <taxon>Nematoda</taxon>
        <taxon>Chromadorea</taxon>
        <taxon>Rhabditida</taxon>
        <taxon>Tylenchina</taxon>
        <taxon>Panagrolaimomorpha</taxon>
        <taxon>Panagrolaimoidea</taxon>
        <taxon>Panagrolaimidae</taxon>
        <taxon>Panagrolaimus</taxon>
    </lineage>
</organism>
<evidence type="ECO:0000256" key="1">
    <source>
        <dbReference type="ARBA" id="ARBA00022441"/>
    </source>
</evidence>
<keyword evidence="4" id="KW-1185">Reference proteome</keyword>
<dbReference type="SMART" id="SM00875">
    <property type="entry name" value="BACK"/>
    <property type="match status" value="1"/>
</dbReference>
<dbReference type="Gene3D" id="1.25.40.420">
    <property type="match status" value="1"/>
</dbReference>
<dbReference type="PANTHER" id="PTHR45632:SF3">
    <property type="entry name" value="KELCH-LIKE PROTEIN 32"/>
    <property type="match status" value="1"/>
</dbReference>
<dbReference type="Pfam" id="PF07707">
    <property type="entry name" value="BACK"/>
    <property type="match status" value="1"/>
</dbReference>
<reference evidence="5" key="1">
    <citation type="submission" date="2022-11" db="UniProtKB">
        <authorList>
            <consortium name="WormBaseParasite"/>
        </authorList>
    </citation>
    <scope>IDENTIFICATION</scope>
</reference>
<dbReference type="Gene3D" id="3.30.710.10">
    <property type="entry name" value="Potassium Channel Kv1.1, Chain A"/>
    <property type="match status" value="1"/>
</dbReference>